<dbReference type="EMBL" id="JACSQY010000003">
    <property type="protein sequence ID" value="MBD7907878.1"/>
    <property type="molecule type" value="Genomic_DNA"/>
</dbReference>
<organism evidence="2 3">
    <name type="scientific">Sporosarcina gallistercoris</name>
    <dbReference type="NCBI Taxonomy" id="2762245"/>
    <lineage>
        <taxon>Bacteria</taxon>
        <taxon>Bacillati</taxon>
        <taxon>Bacillota</taxon>
        <taxon>Bacilli</taxon>
        <taxon>Bacillales</taxon>
        <taxon>Caryophanaceae</taxon>
        <taxon>Sporosarcina</taxon>
    </lineage>
</organism>
<reference evidence="2 3" key="1">
    <citation type="submission" date="2020-08" db="EMBL/GenBank/DDBJ databases">
        <title>A Genomic Blueprint of the Chicken Gut Microbiome.</title>
        <authorList>
            <person name="Gilroy R."/>
            <person name="Ravi A."/>
            <person name="Getino M."/>
            <person name="Pursley I."/>
            <person name="Horton D.L."/>
            <person name="Alikhan N.-F."/>
            <person name="Baker D."/>
            <person name="Gharbi K."/>
            <person name="Hall N."/>
            <person name="Watson M."/>
            <person name="Adriaenssens E.M."/>
            <person name="Foster-Nyarko E."/>
            <person name="Jarju S."/>
            <person name="Secka A."/>
            <person name="Antonio M."/>
            <person name="Oren A."/>
            <person name="Chaudhuri R."/>
            <person name="La Ragione R.M."/>
            <person name="Hildebrand F."/>
            <person name="Pallen M.J."/>
        </authorList>
    </citation>
    <scope>NUCLEOTIDE SEQUENCE [LARGE SCALE GENOMIC DNA]</scope>
    <source>
        <strain evidence="2 3">Sa3CUA8</strain>
    </source>
</reference>
<sequence length="141" mass="16716">MRRQWNLEYQQVNEAVERKRVHKIVLRFLLIVGMLIVALVGYGVYWFFFNMDRLPKGELLTEETSPNGKYTLKAYVTDGGATGSYAVRGELVFHEKNDKTKNIYWNYREEAAEITWKDDHTVVINGHELDVRKDIYDFRHQ</sequence>
<protein>
    <submittedName>
        <fullName evidence="2">DUF5412 domain-containing protein</fullName>
    </submittedName>
</protein>
<keyword evidence="1" id="KW-1133">Transmembrane helix</keyword>
<dbReference type="Proteomes" id="UP000659496">
    <property type="component" value="Unassembled WGS sequence"/>
</dbReference>
<evidence type="ECO:0000313" key="3">
    <source>
        <dbReference type="Proteomes" id="UP000659496"/>
    </source>
</evidence>
<keyword evidence="1" id="KW-0472">Membrane</keyword>
<evidence type="ECO:0000313" key="2">
    <source>
        <dbReference type="EMBL" id="MBD7907878.1"/>
    </source>
</evidence>
<dbReference type="Pfam" id="PF17428">
    <property type="entry name" value="DUF5412"/>
    <property type="match status" value="1"/>
</dbReference>
<accession>A0ABR8PIA7</accession>
<gene>
    <name evidence="2" type="ORF">H9659_06015</name>
</gene>
<evidence type="ECO:0000256" key="1">
    <source>
        <dbReference type="SAM" id="Phobius"/>
    </source>
</evidence>
<name>A0ABR8PIA7_9BACL</name>
<comment type="caution">
    <text evidence="2">The sequence shown here is derived from an EMBL/GenBank/DDBJ whole genome shotgun (WGS) entry which is preliminary data.</text>
</comment>
<proteinExistence type="predicted"/>
<keyword evidence="3" id="KW-1185">Reference proteome</keyword>
<dbReference type="InterPro" id="IPR035406">
    <property type="entry name" value="DUF5412"/>
</dbReference>
<feature type="transmembrane region" description="Helical" evidence="1">
    <location>
        <begin position="28"/>
        <end position="48"/>
    </location>
</feature>
<keyword evidence="1" id="KW-0812">Transmembrane</keyword>